<dbReference type="InterPro" id="IPR023267">
    <property type="entry name" value="RCMT"/>
</dbReference>
<comment type="similarity">
    <text evidence="1 6">Belongs to the class I-like SAM-binding methyltransferase superfamily. RsmB/NOP family.</text>
</comment>
<feature type="region of interest" description="Disordered" evidence="7">
    <location>
        <begin position="522"/>
        <end position="558"/>
    </location>
</feature>
<evidence type="ECO:0000256" key="4">
    <source>
        <dbReference type="ARBA" id="ARBA00022691"/>
    </source>
</evidence>
<dbReference type="VEuPathDB" id="PlasmoDB:POWCR01_140050700"/>
<feature type="compositionally biased region" description="Basic residues" evidence="7">
    <location>
        <begin position="684"/>
        <end position="699"/>
    </location>
</feature>
<feature type="binding site" evidence="6">
    <location>
        <begin position="323"/>
        <end position="329"/>
    </location>
    <ligand>
        <name>S-adenosyl-L-methionine</name>
        <dbReference type="ChEBI" id="CHEBI:59789"/>
    </ligand>
</feature>
<dbReference type="EMBL" id="LT594590">
    <property type="protein sequence ID" value="SCP04622.1"/>
    <property type="molecule type" value="Genomic_DNA"/>
</dbReference>
<evidence type="ECO:0000256" key="5">
    <source>
        <dbReference type="ARBA" id="ARBA00022884"/>
    </source>
</evidence>
<feature type="binding site" evidence="6">
    <location>
        <position position="374"/>
    </location>
    <ligand>
        <name>S-adenosyl-L-methionine</name>
        <dbReference type="ChEBI" id="CHEBI:59789"/>
    </ligand>
</feature>
<dbReference type="Proteomes" id="UP000242942">
    <property type="component" value="Chromosome 9"/>
</dbReference>
<evidence type="ECO:0000256" key="2">
    <source>
        <dbReference type="ARBA" id="ARBA00022603"/>
    </source>
</evidence>
<feature type="compositionally biased region" description="Basic and acidic residues" evidence="7">
    <location>
        <begin position="16"/>
        <end position="33"/>
    </location>
</feature>
<feature type="binding site" evidence="6">
    <location>
        <position position="347"/>
    </location>
    <ligand>
        <name>S-adenosyl-L-methionine</name>
        <dbReference type="ChEBI" id="CHEBI:59789"/>
    </ligand>
</feature>
<protein>
    <submittedName>
        <fullName evidence="9">RNA methyltransferase, putative</fullName>
    </submittedName>
</protein>
<evidence type="ECO:0000256" key="7">
    <source>
        <dbReference type="SAM" id="MobiDB-lite"/>
    </source>
</evidence>
<dbReference type="AlphaFoldDB" id="A0A1D3TI40"/>
<feature type="active site" description="Nucleophile" evidence="6">
    <location>
        <position position="444"/>
    </location>
</feature>
<feature type="compositionally biased region" description="Basic residues" evidence="7">
    <location>
        <begin position="620"/>
        <end position="637"/>
    </location>
</feature>
<keyword evidence="5 6" id="KW-0694">RNA-binding</keyword>
<dbReference type="InterPro" id="IPR049560">
    <property type="entry name" value="MeTrfase_RsmB-F_NOP2_cat"/>
</dbReference>
<keyword evidence="3 6" id="KW-0808">Transferase</keyword>
<dbReference type="InterPro" id="IPR018314">
    <property type="entry name" value="RsmB/NOL1/NOP2-like_CS"/>
</dbReference>
<feature type="compositionally biased region" description="Acidic residues" evidence="7">
    <location>
        <begin position="44"/>
        <end position="97"/>
    </location>
</feature>
<keyword evidence="2 6" id="KW-0489">Methyltransferase</keyword>
<gene>
    <name evidence="9" type="primary">PocGH01_09035700</name>
    <name evidence="9" type="ORF">POCGH01_09035700</name>
</gene>
<dbReference type="OrthoDB" id="427002at2759"/>
<feature type="region of interest" description="Disordered" evidence="7">
    <location>
        <begin position="1"/>
        <end position="97"/>
    </location>
</feature>
<dbReference type="InterPro" id="IPR011023">
    <property type="entry name" value="Nop2p"/>
</dbReference>
<dbReference type="GO" id="GO:0003723">
    <property type="term" value="F:RNA binding"/>
    <property type="evidence" value="ECO:0007669"/>
    <property type="project" value="UniProtKB-UniRule"/>
</dbReference>
<feature type="domain" description="SAM-dependent MTase RsmB/NOP-type" evidence="8">
    <location>
        <begin position="228"/>
        <end position="514"/>
    </location>
</feature>
<feature type="compositionally biased region" description="Polar residues" evidence="7">
    <location>
        <begin position="1"/>
        <end position="15"/>
    </location>
</feature>
<dbReference type="PANTHER" id="PTHR22807">
    <property type="entry name" value="NOP2 YEAST -RELATED NOL1/NOP2/FMU SUN DOMAIN-CONTAINING"/>
    <property type="match status" value="1"/>
</dbReference>
<keyword evidence="4 6" id="KW-0949">S-adenosyl-L-methionine</keyword>
<evidence type="ECO:0000313" key="10">
    <source>
        <dbReference type="Proteomes" id="UP000242942"/>
    </source>
</evidence>
<dbReference type="Pfam" id="PF01189">
    <property type="entry name" value="Methyltr_RsmB-F"/>
    <property type="match status" value="1"/>
</dbReference>
<feature type="compositionally biased region" description="Basic and acidic residues" evidence="7">
    <location>
        <begin position="700"/>
        <end position="712"/>
    </location>
</feature>
<evidence type="ECO:0000256" key="1">
    <source>
        <dbReference type="ARBA" id="ARBA00007494"/>
    </source>
</evidence>
<feature type="region of interest" description="Disordered" evidence="7">
    <location>
        <begin position="620"/>
        <end position="712"/>
    </location>
</feature>
<dbReference type="VEuPathDB" id="PlasmoDB:PocGH01_09035700"/>
<feature type="compositionally biased region" description="Basic residues" evidence="7">
    <location>
        <begin position="524"/>
        <end position="541"/>
    </location>
</feature>
<dbReference type="PRINTS" id="PR02008">
    <property type="entry name" value="RCMTFAMILY"/>
</dbReference>
<dbReference type="GO" id="GO:0005730">
    <property type="term" value="C:nucleolus"/>
    <property type="evidence" value="ECO:0007669"/>
    <property type="project" value="TreeGrafter"/>
</dbReference>
<dbReference type="GO" id="GO:0009383">
    <property type="term" value="F:rRNA (cytosine-C5-)-methyltransferase activity"/>
    <property type="evidence" value="ECO:0007669"/>
    <property type="project" value="TreeGrafter"/>
</dbReference>
<evidence type="ECO:0000256" key="3">
    <source>
        <dbReference type="ARBA" id="ARBA00022679"/>
    </source>
</evidence>
<dbReference type="GO" id="GO:0070475">
    <property type="term" value="P:rRNA base methylation"/>
    <property type="evidence" value="ECO:0007669"/>
    <property type="project" value="TreeGrafter"/>
</dbReference>
<dbReference type="Gene3D" id="3.30.70.1170">
    <property type="entry name" value="Sun protein, domain 3"/>
    <property type="match status" value="1"/>
</dbReference>
<organism evidence="9 10">
    <name type="scientific">Plasmodium ovale</name>
    <name type="common">malaria parasite P. ovale</name>
    <dbReference type="NCBI Taxonomy" id="36330"/>
    <lineage>
        <taxon>Eukaryota</taxon>
        <taxon>Sar</taxon>
        <taxon>Alveolata</taxon>
        <taxon>Apicomplexa</taxon>
        <taxon>Aconoidasida</taxon>
        <taxon>Haemosporida</taxon>
        <taxon>Plasmodiidae</taxon>
        <taxon>Plasmodium</taxon>
        <taxon>Plasmodium (Plasmodium)</taxon>
    </lineage>
</organism>
<evidence type="ECO:0000313" key="9">
    <source>
        <dbReference type="EMBL" id="SCP04622.1"/>
    </source>
</evidence>
<accession>A0A1D3TI40</accession>
<feature type="binding site" evidence="6">
    <location>
        <position position="392"/>
    </location>
    <ligand>
        <name>S-adenosyl-L-methionine</name>
        <dbReference type="ChEBI" id="CHEBI:59789"/>
    </ligand>
</feature>
<evidence type="ECO:0000259" key="8">
    <source>
        <dbReference type="PROSITE" id="PS51686"/>
    </source>
</evidence>
<keyword evidence="10" id="KW-1185">Reference proteome</keyword>
<feature type="compositionally biased region" description="Basic and acidic residues" evidence="7">
    <location>
        <begin position="544"/>
        <end position="558"/>
    </location>
</feature>
<dbReference type="InterPro" id="IPR029063">
    <property type="entry name" value="SAM-dependent_MTases_sf"/>
</dbReference>
<feature type="region of interest" description="Disordered" evidence="7">
    <location>
        <begin position="568"/>
        <end position="587"/>
    </location>
</feature>
<dbReference type="CDD" id="cd02440">
    <property type="entry name" value="AdoMet_MTases"/>
    <property type="match status" value="1"/>
</dbReference>
<dbReference type="SUPFAM" id="SSF53335">
    <property type="entry name" value="S-adenosyl-L-methionine-dependent methyltransferases"/>
    <property type="match status" value="1"/>
</dbReference>
<dbReference type="GO" id="GO:0000470">
    <property type="term" value="P:maturation of LSU-rRNA"/>
    <property type="evidence" value="ECO:0007669"/>
    <property type="project" value="TreeGrafter"/>
</dbReference>
<name>A0A1D3TI40_PLAOA</name>
<feature type="compositionally biased region" description="Basic and acidic residues" evidence="7">
    <location>
        <begin position="661"/>
        <end position="683"/>
    </location>
</feature>
<proteinExistence type="inferred from homology"/>
<dbReference type="PANTHER" id="PTHR22807:SF30">
    <property type="entry name" value="28S RRNA (CYTOSINE(4447)-C(5))-METHYLTRANSFERASE-RELATED"/>
    <property type="match status" value="1"/>
</dbReference>
<dbReference type="PROSITE" id="PS01153">
    <property type="entry name" value="NOL1_NOP2_SUN"/>
    <property type="match status" value="1"/>
</dbReference>
<reference evidence="9 10" key="1">
    <citation type="submission" date="2016-06" db="EMBL/GenBank/DDBJ databases">
        <authorList>
            <consortium name="Pathogen Informatics"/>
        </authorList>
    </citation>
    <scope>NUCLEOTIDE SEQUENCE [LARGE SCALE GENOMIC DNA]</scope>
    <source>
        <strain evidence="9">PocGH01</strain>
    </source>
</reference>
<sequence length="712" mass="82387">MSTQGEAMNIISSSEAKVKDEPKEEKTFALFEHEDFEINQSDNGGEDYDVDDEEVDDEEVDDEEVDDEEVDDEEVDDHEMDDEEVDDHEMDDEEVDDHEMDDLEMDDGEMDDGKGENAKEQKEDNIIIPMKERTKKKYINKKENIYFDNMGIYKNNKLMMNEDIEDRIKYLILLLTDHVKLKNNILINIDKIKIIKELLFYFSYYYEYSYDMIKYLYTLFDIKELFLFLEINNMSKDTYLRTNTLKITRCNLIKILKSKNISLEDNNDKWNDVGIRINDFNSNVGSLHEYLYGYYILQSSSSFIPVLALNANENRNDIILDMCAAPGGKCTFLCTIKKNYGLVYANDINKARCKAIEAHASRMGIHNLIITSFDSLKIHKYINFSFDKILLDAPCTGTGVVNKNKNARRKTLKEIRDLAQKQKILLNNAIDLVKNGGIVVYSTCSITVEENEQVINYILKKRDVNLVPININIGDPGITLYRKKQFSSKIALCKRIYLHKHNHDNFFIAKIVKRSDAILGKKLQNGHHSGKKQTSKRKKSGKNNVEEIPKKEGGRHDAADCAHLSTSAEGAELRSDTTQETGPNKKKLVKEGFKKGFKVVEKDVKKGSKKIFKKRFKKRFKKGFKKGFKKRFKKRFKGNSENASSKTADGKEQKFPNGNKHTHEEGITKNRDTHNSSRNESKKVKNKFSTKRGRKNRKEKRSEKETVGKHQK</sequence>
<dbReference type="NCBIfam" id="TIGR00446">
    <property type="entry name" value="nop2p"/>
    <property type="match status" value="1"/>
</dbReference>
<dbReference type="InterPro" id="IPR001678">
    <property type="entry name" value="MeTrfase_RsmB-F_NOP2_dom"/>
</dbReference>
<dbReference type="PROSITE" id="PS51686">
    <property type="entry name" value="SAM_MT_RSMB_NOP"/>
    <property type="match status" value="1"/>
</dbReference>
<evidence type="ECO:0000256" key="6">
    <source>
        <dbReference type="PROSITE-ProRule" id="PRU01023"/>
    </source>
</evidence>
<dbReference type="Gene3D" id="3.40.50.150">
    <property type="entry name" value="Vaccinia Virus protein VP39"/>
    <property type="match status" value="1"/>
</dbReference>